<dbReference type="Proteomes" id="UP000462865">
    <property type="component" value="Unassembled WGS sequence"/>
</dbReference>
<dbReference type="Pfam" id="PF00497">
    <property type="entry name" value="SBP_bac_3"/>
    <property type="match status" value="1"/>
</dbReference>
<keyword evidence="1" id="KW-1133">Transmembrane helix</keyword>
<name>A0A423UK57_9ACTN</name>
<dbReference type="Pfam" id="PF00990">
    <property type="entry name" value="GGDEF"/>
    <property type="match status" value="1"/>
</dbReference>
<sequence>MGMKGRRAVSVLASLLVAAALACGIPGAGVGALASANAAEGGRTTIRVAWPDQPGLTETAEDGTHSGYTYDYLQQIAQYTGWDYEYVHVEGDLNEQLTMLLDMVANGEVDIIGAMNYSDQLAEQYDFAINAYGSAHTALFASNENEDLSFTNIYTKDKLRAAFNGPSPKTRAAVQTFCDMNGIELEAVTYESADEFLKALESGDVDVLTGVDINLIGGAHVVATLTQTPFYFAATKGSPDVVAALNEAIVQTRKAEPTLEQDLYDKYFNSYEDSTGLSRDMREYASRKGSVRIGYLPGAAPVQDVDEKTGQLVGASQAVIDFIADYTGLSVELVPLTGNSSWVDDMARLDLDAVAGVLHNFDFAQRHGLSLSTSYLTSRRWTVVRDGLDVADLSTKRIAVTKDAYVPEIGDAVVCNTLQDCIEAVDSGRADYTYTDGYSAPYYANENRYRNITSLANSDQANDTCFAFAPSSDLELIRMFNEAVREMPRGAVNESIYDAVREEDEPTLARFVEAYAKELALVGLGVMLVVVALSVLYVRNSSKALKIIRAEKDRLKAVADRDGLTNLLAMGAFRKAVETLASRGEVGGFAVIDVDDFKGVNDTYGHQTGDKALRTLADELRKTFGEDDLICRFGGDEFAVCLVGPVDAARLEERCAKLVRSAAAASRAAGCPYTVSVGAVKAAGSERYQDLYDRADQVMYQAKRSGKGRSVVA</sequence>
<evidence type="ECO:0000313" key="6">
    <source>
        <dbReference type="Proteomes" id="UP000285258"/>
    </source>
</evidence>
<reference evidence="6" key="1">
    <citation type="submission" date="2018-05" db="EMBL/GenBank/DDBJ databases">
        <title>Genome Sequencing of selected type strains of the family Eggerthellaceae.</title>
        <authorList>
            <person name="Danylec N."/>
            <person name="Stoll D.A."/>
            <person name="Doetsch A."/>
            <person name="Huch M."/>
        </authorList>
    </citation>
    <scope>NUCLEOTIDE SEQUENCE [LARGE SCALE GENOMIC DNA]</scope>
    <source>
        <strain evidence="6">DSM 27213</strain>
    </source>
</reference>
<dbReference type="PROSITE" id="PS51257">
    <property type="entry name" value="PROKAR_LIPOPROTEIN"/>
    <property type="match status" value="1"/>
</dbReference>
<keyword evidence="1" id="KW-0472">Membrane</keyword>
<feature type="signal peptide" evidence="2">
    <location>
        <begin position="1"/>
        <end position="22"/>
    </location>
</feature>
<feature type="chain" id="PRO_5039805072" evidence="2">
    <location>
        <begin position="23"/>
        <end position="713"/>
    </location>
</feature>
<protein>
    <submittedName>
        <fullName evidence="5">GGDEF domain-containing protein</fullName>
    </submittedName>
    <submittedName>
        <fullName evidence="4">Transporter substrate-binding domain-containing protein</fullName>
    </submittedName>
</protein>
<dbReference type="InterPro" id="IPR029787">
    <property type="entry name" value="Nucleotide_cyclase"/>
</dbReference>
<dbReference type="Gene3D" id="3.40.190.10">
    <property type="entry name" value="Periplasmic binding protein-like II"/>
    <property type="match status" value="4"/>
</dbReference>
<dbReference type="InterPro" id="IPR001638">
    <property type="entry name" value="Solute-binding_3/MltF_N"/>
</dbReference>
<dbReference type="PANTHER" id="PTHR45138">
    <property type="entry name" value="REGULATORY COMPONENTS OF SENSORY TRANSDUCTION SYSTEM"/>
    <property type="match status" value="1"/>
</dbReference>
<keyword evidence="1" id="KW-0812">Transmembrane</keyword>
<reference evidence="5" key="2">
    <citation type="journal article" date="2019" name="Int. J. Syst. Evol. Microbiol.">
        <title>Gordonibacter faecihominis is a later heterotypic synonym of Gordonibacter urolithinfaciens.</title>
        <authorList>
            <person name="Danylec N."/>
            <person name="Stoll D.A."/>
            <person name="Huch M."/>
        </authorList>
    </citation>
    <scope>NUCLEOTIDE SEQUENCE</scope>
    <source>
        <strain evidence="5">DSM 27213</strain>
    </source>
</reference>
<dbReference type="SMART" id="SM00267">
    <property type="entry name" value="GGDEF"/>
    <property type="match status" value="1"/>
</dbReference>
<dbReference type="PROSITE" id="PS50887">
    <property type="entry name" value="GGDEF"/>
    <property type="match status" value="1"/>
</dbReference>
<organism evidence="5 6">
    <name type="scientific">Gordonibacter urolithinfaciens</name>
    <dbReference type="NCBI Taxonomy" id="1335613"/>
    <lineage>
        <taxon>Bacteria</taxon>
        <taxon>Bacillati</taxon>
        <taxon>Actinomycetota</taxon>
        <taxon>Coriobacteriia</taxon>
        <taxon>Eggerthellales</taxon>
        <taxon>Eggerthellaceae</taxon>
        <taxon>Gordonibacter</taxon>
    </lineage>
</organism>
<comment type="caution">
    <text evidence="5">The sequence shown here is derived from an EMBL/GenBank/DDBJ whole genome shotgun (WGS) entry which is preliminary data.</text>
</comment>
<gene>
    <name evidence="5" type="ORF">DMP12_07300</name>
    <name evidence="4" type="ORF">GKG38_13080</name>
</gene>
<evidence type="ECO:0000259" key="3">
    <source>
        <dbReference type="PROSITE" id="PS50887"/>
    </source>
</evidence>
<reference evidence="5" key="3">
    <citation type="journal article" date="2019" name="Microbiol. Resour. Announc.">
        <title>Draft Genome Sequences of Type Strains of Gordonibacter faecihominis, Paraeggerthella hongkongensis, Parvibacter caecicola,Slackia equolifaciens, Slackia faecicanis, and Slackia isoflavoniconvertens.</title>
        <authorList>
            <person name="Danylec N."/>
            <person name="Stoll D.A."/>
            <person name="Dotsch A."/>
            <person name="Huch M."/>
        </authorList>
    </citation>
    <scope>NUCLEOTIDE SEQUENCE</scope>
    <source>
        <strain evidence="5">DSM 27213</strain>
    </source>
</reference>
<feature type="transmembrane region" description="Helical" evidence="1">
    <location>
        <begin position="519"/>
        <end position="538"/>
    </location>
</feature>
<dbReference type="SUPFAM" id="SSF55073">
    <property type="entry name" value="Nucleotide cyclase"/>
    <property type="match status" value="1"/>
</dbReference>
<dbReference type="PANTHER" id="PTHR45138:SF9">
    <property type="entry name" value="DIGUANYLATE CYCLASE DGCM-RELATED"/>
    <property type="match status" value="1"/>
</dbReference>
<dbReference type="GO" id="GO:0052621">
    <property type="term" value="F:diguanylate cyclase activity"/>
    <property type="evidence" value="ECO:0007669"/>
    <property type="project" value="TreeGrafter"/>
</dbReference>
<dbReference type="NCBIfam" id="TIGR00254">
    <property type="entry name" value="GGDEF"/>
    <property type="match status" value="1"/>
</dbReference>
<evidence type="ECO:0000313" key="4">
    <source>
        <dbReference type="EMBL" id="MSA95968.1"/>
    </source>
</evidence>
<dbReference type="AlphaFoldDB" id="A0A423UK57"/>
<keyword evidence="2" id="KW-0732">Signal</keyword>
<feature type="domain" description="GGDEF" evidence="3">
    <location>
        <begin position="585"/>
        <end position="713"/>
    </location>
</feature>
<proteinExistence type="predicted"/>
<evidence type="ECO:0000313" key="7">
    <source>
        <dbReference type="Proteomes" id="UP000462865"/>
    </source>
</evidence>
<dbReference type="SUPFAM" id="SSF53850">
    <property type="entry name" value="Periplasmic binding protein-like II"/>
    <property type="match status" value="2"/>
</dbReference>
<evidence type="ECO:0000256" key="1">
    <source>
        <dbReference type="SAM" id="Phobius"/>
    </source>
</evidence>
<dbReference type="SMART" id="SM00062">
    <property type="entry name" value="PBPb"/>
    <property type="match status" value="2"/>
</dbReference>
<evidence type="ECO:0000256" key="2">
    <source>
        <dbReference type="SAM" id="SignalP"/>
    </source>
</evidence>
<reference evidence="4 7" key="4">
    <citation type="journal article" date="2019" name="Nat. Med.">
        <title>A library of human gut bacterial isolates paired with longitudinal multiomics data enables mechanistic microbiome research.</title>
        <authorList>
            <person name="Poyet M."/>
            <person name="Groussin M."/>
            <person name="Gibbons S.M."/>
            <person name="Avila-Pacheco J."/>
            <person name="Jiang X."/>
            <person name="Kearney S.M."/>
            <person name="Perrotta A.R."/>
            <person name="Berdy B."/>
            <person name="Zhao S."/>
            <person name="Lieberman T.D."/>
            <person name="Swanson P.K."/>
            <person name="Smith M."/>
            <person name="Roesemann S."/>
            <person name="Alexander J.E."/>
            <person name="Rich S.A."/>
            <person name="Livny J."/>
            <person name="Vlamakis H."/>
            <person name="Clish C."/>
            <person name="Bullock K."/>
            <person name="Deik A."/>
            <person name="Scott J."/>
            <person name="Pierce K.A."/>
            <person name="Xavier R.J."/>
            <person name="Alm E.J."/>
        </authorList>
    </citation>
    <scope>NUCLEOTIDE SEQUENCE [LARGE SCALE GENOMIC DNA]</scope>
    <source>
        <strain evidence="4 7">BIOML-A1</strain>
    </source>
</reference>
<dbReference type="InterPro" id="IPR043128">
    <property type="entry name" value="Rev_trsase/Diguanyl_cyclase"/>
</dbReference>
<evidence type="ECO:0000313" key="5">
    <source>
        <dbReference type="EMBL" id="ROT89912.1"/>
    </source>
</evidence>
<dbReference type="GO" id="GO:0005886">
    <property type="term" value="C:plasma membrane"/>
    <property type="evidence" value="ECO:0007669"/>
    <property type="project" value="TreeGrafter"/>
</dbReference>
<dbReference type="EMBL" id="WKZA01000087">
    <property type="protein sequence ID" value="MSA95968.1"/>
    <property type="molecule type" value="Genomic_DNA"/>
</dbReference>
<dbReference type="EMBL" id="QIBW01000007">
    <property type="protein sequence ID" value="ROT89912.1"/>
    <property type="molecule type" value="Genomic_DNA"/>
</dbReference>
<dbReference type="GO" id="GO:0043709">
    <property type="term" value="P:cell adhesion involved in single-species biofilm formation"/>
    <property type="evidence" value="ECO:0007669"/>
    <property type="project" value="TreeGrafter"/>
</dbReference>
<dbReference type="InterPro" id="IPR050469">
    <property type="entry name" value="Diguanylate_Cyclase"/>
</dbReference>
<dbReference type="Gene3D" id="3.30.70.270">
    <property type="match status" value="1"/>
</dbReference>
<dbReference type="InterPro" id="IPR000160">
    <property type="entry name" value="GGDEF_dom"/>
</dbReference>
<dbReference type="CDD" id="cd01949">
    <property type="entry name" value="GGDEF"/>
    <property type="match status" value="1"/>
</dbReference>
<accession>A0A423UK57</accession>
<dbReference type="GO" id="GO:1902201">
    <property type="term" value="P:negative regulation of bacterial-type flagellum-dependent cell motility"/>
    <property type="evidence" value="ECO:0007669"/>
    <property type="project" value="TreeGrafter"/>
</dbReference>
<dbReference type="Proteomes" id="UP000285258">
    <property type="component" value="Unassembled WGS sequence"/>
</dbReference>